<protein>
    <submittedName>
        <fullName evidence="4">Type IV pilus biogenesis/stability protein PilW</fullName>
    </submittedName>
</protein>
<dbReference type="PANTHER" id="PTHR44227:SF3">
    <property type="entry name" value="PROTEIN O-MANNOSYL-TRANSFERASE TMTC4"/>
    <property type="match status" value="1"/>
</dbReference>
<dbReference type="AlphaFoldDB" id="A0AAW4NXC4"/>
<sequence>MAKPLSQRLSLLQGMSLSQGMYWLSGLVAVLLLVGCVTSPQETTNPAVAQTRLQLGLTYLAHNNLDSARQNLEKAVAIAPQDYRTQLGMALYEQRIGENRLAEQRYQHVLNMAPENGSVMNNYGAFLCSLGQYVAAQRQFSAAAQLPDYSQVADALENAGYCFFNAGQTEDARNLLSRALKYDPTKGSALLTEANQQFAAGKNEQTQLLLDIYQHILPASAESLWLQIRFAALAGHDGDKERYGNVLARSFPQSKQYQHFLANEY</sequence>
<dbReference type="RefSeq" id="WP_174870038.1">
    <property type="nucleotide sequence ID" value="NZ_CABFUW010000014.1"/>
</dbReference>
<evidence type="ECO:0000313" key="5">
    <source>
        <dbReference type="Proteomes" id="UP000696310"/>
    </source>
</evidence>
<dbReference type="Pfam" id="PF13174">
    <property type="entry name" value="TPR_6"/>
    <property type="match status" value="1"/>
</dbReference>
<accession>A0AAW4NXC4</accession>
<evidence type="ECO:0000256" key="3">
    <source>
        <dbReference type="PROSITE-ProRule" id="PRU00339"/>
    </source>
</evidence>
<dbReference type="InterPro" id="IPR011990">
    <property type="entry name" value="TPR-like_helical_dom_sf"/>
</dbReference>
<dbReference type="SMART" id="SM00028">
    <property type="entry name" value="TPR"/>
    <property type="match status" value="3"/>
</dbReference>
<gene>
    <name evidence="4" type="primary">pilW</name>
    <name evidence="4" type="ORF">IM880_06065</name>
</gene>
<feature type="repeat" description="TPR" evidence="3">
    <location>
        <begin position="49"/>
        <end position="82"/>
    </location>
</feature>
<dbReference type="Proteomes" id="UP000696310">
    <property type="component" value="Unassembled WGS sequence"/>
</dbReference>
<evidence type="ECO:0000256" key="2">
    <source>
        <dbReference type="ARBA" id="ARBA00022803"/>
    </source>
</evidence>
<dbReference type="Pfam" id="PF13181">
    <property type="entry name" value="TPR_8"/>
    <property type="match status" value="1"/>
</dbReference>
<dbReference type="InterPro" id="IPR052346">
    <property type="entry name" value="O-mannosyl-transferase_TMTC"/>
</dbReference>
<keyword evidence="2 3" id="KW-0802">TPR repeat</keyword>
<dbReference type="InterPro" id="IPR013360">
    <property type="entry name" value="Pilus_4_PilW"/>
</dbReference>
<reference evidence="4" key="1">
    <citation type="journal article" date="2021" name="bioRxiv">
        <title>Identification of Pectobacterium species isolated from the soft rot of tetecho (Neobuxbaumia tetetzo), a columnar cactus, and associated metagenomics.</title>
        <authorList>
            <person name="Vargas-Peralta D."/>
            <person name="Narvaez-Barragan D.A."/>
            <person name="de Sandozequi A."/>
            <person name="Romero-Gutierrez M.F."/>
            <person name="Segovia L."/>
            <person name="Martinez-Anaya C."/>
            <person name="Alcaraz L.D."/>
            <person name="de la Torre Almaraz R."/>
        </authorList>
    </citation>
    <scope>NUCLEOTIDE SEQUENCE</scope>
    <source>
        <strain evidence="4">A3</strain>
    </source>
</reference>
<dbReference type="PANTHER" id="PTHR44227">
    <property type="match status" value="1"/>
</dbReference>
<comment type="caution">
    <text evidence="4">The sequence shown here is derived from an EMBL/GenBank/DDBJ whole genome shotgun (WGS) entry which is preliminary data.</text>
</comment>
<dbReference type="SUPFAM" id="SSF48452">
    <property type="entry name" value="TPR-like"/>
    <property type="match status" value="1"/>
</dbReference>
<organism evidence="4 5">
    <name type="scientific">Pectobacterium polaris</name>
    <dbReference type="NCBI Taxonomy" id="2042057"/>
    <lineage>
        <taxon>Bacteria</taxon>
        <taxon>Pseudomonadati</taxon>
        <taxon>Pseudomonadota</taxon>
        <taxon>Gammaproteobacteria</taxon>
        <taxon>Enterobacterales</taxon>
        <taxon>Pectobacteriaceae</taxon>
        <taxon>Pectobacterium</taxon>
    </lineage>
</organism>
<reference evidence="4" key="2">
    <citation type="submission" date="2021-01" db="EMBL/GenBank/DDBJ databases">
        <authorList>
            <person name="Vargas Peralta D."/>
        </authorList>
    </citation>
    <scope>NUCLEOTIDE SEQUENCE</scope>
    <source>
        <strain evidence="4">A3</strain>
    </source>
</reference>
<feature type="repeat" description="TPR" evidence="3">
    <location>
        <begin position="153"/>
        <end position="186"/>
    </location>
</feature>
<evidence type="ECO:0000256" key="1">
    <source>
        <dbReference type="ARBA" id="ARBA00022737"/>
    </source>
</evidence>
<keyword evidence="1" id="KW-0677">Repeat</keyword>
<proteinExistence type="predicted"/>
<dbReference type="NCBIfam" id="TIGR02521">
    <property type="entry name" value="type_IV_pilW"/>
    <property type="match status" value="1"/>
</dbReference>
<name>A0AAW4NXC4_9GAMM</name>
<dbReference type="InterPro" id="IPR019734">
    <property type="entry name" value="TPR_rpt"/>
</dbReference>
<evidence type="ECO:0000313" key="4">
    <source>
        <dbReference type="EMBL" id="MBW5891770.1"/>
    </source>
</evidence>
<dbReference type="EMBL" id="JAESHX010000026">
    <property type="protein sequence ID" value="MBW5891770.1"/>
    <property type="molecule type" value="Genomic_DNA"/>
</dbReference>
<dbReference type="PROSITE" id="PS50005">
    <property type="entry name" value="TPR"/>
    <property type="match status" value="2"/>
</dbReference>
<dbReference type="Gene3D" id="1.25.40.10">
    <property type="entry name" value="Tetratricopeptide repeat domain"/>
    <property type="match status" value="1"/>
</dbReference>